<keyword evidence="2" id="KW-1185">Reference proteome</keyword>
<evidence type="ECO:0000313" key="2">
    <source>
        <dbReference type="Proteomes" id="UP000829720"/>
    </source>
</evidence>
<comment type="caution">
    <text evidence="1">The sequence shown here is derived from an EMBL/GenBank/DDBJ whole genome shotgun (WGS) entry which is preliminary data.</text>
</comment>
<dbReference type="OrthoDB" id="10576829at2759"/>
<dbReference type="Proteomes" id="UP000829720">
    <property type="component" value="Unassembled WGS sequence"/>
</dbReference>
<evidence type="ECO:0000313" key="1">
    <source>
        <dbReference type="EMBL" id="KAI1883624.1"/>
    </source>
</evidence>
<protein>
    <submittedName>
        <fullName evidence="1">Uncharacterized protein</fullName>
    </submittedName>
</protein>
<sequence>MKERSEHKASPMKYTVDIILKSESRHPFSPEPSMATKGTAFTVAMDLGQIGAVPFLLLLIQVHHAVSAPAVPDQDTWLTGFEPNLIDGQPVEPVCRIVPVTERPPTPTPVPKPTTTPPLVTVGRARPPNPAASPSVGNGWQPPIVPHNPHPGFMLVPFLVPNGRPWFVAGSVPAT</sequence>
<proteinExistence type="predicted"/>
<name>A0A8T3CKJ2_9TELE</name>
<reference evidence="1" key="1">
    <citation type="submission" date="2021-01" db="EMBL/GenBank/DDBJ databases">
        <authorList>
            <person name="Zahm M."/>
            <person name="Roques C."/>
            <person name="Cabau C."/>
            <person name="Klopp C."/>
            <person name="Donnadieu C."/>
            <person name="Jouanno E."/>
            <person name="Lampietro C."/>
            <person name="Louis A."/>
            <person name="Herpin A."/>
            <person name="Echchiki A."/>
            <person name="Berthelot C."/>
            <person name="Parey E."/>
            <person name="Roest-Crollius H."/>
            <person name="Braasch I."/>
            <person name="Postlethwait J."/>
            <person name="Bobe J."/>
            <person name="Montfort J."/>
            <person name="Bouchez O."/>
            <person name="Begum T."/>
            <person name="Mejri S."/>
            <person name="Adams A."/>
            <person name="Chen W.-J."/>
            <person name="Guiguen Y."/>
        </authorList>
    </citation>
    <scope>NUCLEOTIDE SEQUENCE</scope>
    <source>
        <tissue evidence="1">Blood</tissue>
    </source>
</reference>
<organism evidence="1 2">
    <name type="scientific">Albula goreensis</name>
    <dbReference type="NCBI Taxonomy" id="1534307"/>
    <lineage>
        <taxon>Eukaryota</taxon>
        <taxon>Metazoa</taxon>
        <taxon>Chordata</taxon>
        <taxon>Craniata</taxon>
        <taxon>Vertebrata</taxon>
        <taxon>Euteleostomi</taxon>
        <taxon>Actinopterygii</taxon>
        <taxon>Neopterygii</taxon>
        <taxon>Teleostei</taxon>
        <taxon>Albuliformes</taxon>
        <taxon>Albulidae</taxon>
        <taxon>Albula</taxon>
    </lineage>
</organism>
<accession>A0A8T3CKJ2</accession>
<dbReference type="EMBL" id="JAERUA010000023">
    <property type="protein sequence ID" value="KAI1883624.1"/>
    <property type="molecule type" value="Genomic_DNA"/>
</dbReference>
<dbReference type="AlphaFoldDB" id="A0A8T3CKJ2"/>
<gene>
    <name evidence="1" type="ORF">AGOR_G00233490</name>
</gene>